<feature type="transmembrane region" description="Helical" evidence="5">
    <location>
        <begin position="222"/>
        <end position="240"/>
    </location>
</feature>
<dbReference type="OrthoDB" id="6418713at2759"/>
<keyword evidence="2 5" id="KW-0812">Transmembrane</keyword>
<keyword evidence="4 5" id="KW-0472">Membrane</keyword>
<evidence type="ECO:0000256" key="5">
    <source>
        <dbReference type="SAM" id="Phobius"/>
    </source>
</evidence>
<keyword evidence="3 5" id="KW-1133">Transmembrane helix</keyword>
<evidence type="ECO:0000313" key="7">
    <source>
        <dbReference type="EMBL" id="KAJ1984371.1"/>
    </source>
</evidence>
<dbReference type="EMBL" id="JANBQB010000021">
    <property type="protein sequence ID" value="KAJ1984371.1"/>
    <property type="molecule type" value="Genomic_DNA"/>
</dbReference>
<keyword evidence="8" id="KW-1185">Reference proteome</keyword>
<feature type="transmembrane region" description="Helical" evidence="5">
    <location>
        <begin position="260"/>
        <end position="282"/>
    </location>
</feature>
<gene>
    <name evidence="7" type="ORF">H4R34_000687</name>
</gene>
<dbReference type="PANTHER" id="PTHR11132">
    <property type="entry name" value="SOLUTE CARRIER FAMILY 35"/>
    <property type="match status" value="1"/>
</dbReference>
<evidence type="ECO:0000256" key="4">
    <source>
        <dbReference type="ARBA" id="ARBA00023136"/>
    </source>
</evidence>
<feature type="transmembrane region" description="Helical" evidence="5">
    <location>
        <begin position="182"/>
        <end position="201"/>
    </location>
</feature>
<name>A0A9W8BBA4_9FUNG</name>
<dbReference type="AlphaFoldDB" id="A0A9W8BBA4"/>
<dbReference type="InterPro" id="IPR037185">
    <property type="entry name" value="EmrE-like"/>
</dbReference>
<reference evidence="7" key="1">
    <citation type="submission" date="2022-07" db="EMBL/GenBank/DDBJ databases">
        <title>Phylogenomic reconstructions and comparative analyses of Kickxellomycotina fungi.</title>
        <authorList>
            <person name="Reynolds N.K."/>
            <person name="Stajich J.E."/>
            <person name="Barry K."/>
            <person name="Grigoriev I.V."/>
            <person name="Crous P."/>
            <person name="Smith M.E."/>
        </authorList>
    </citation>
    <scope>NUCLEOTIDE SEQUENCE</scope>
    <source>
        <strain evidence="7">RSA 567</strain>
    </source>
</reference>
<feature type="domain" description="Sugar phosphate transporter" evidence="6">
    <location>
        <begin position="10"/>
        <end position="338"/>
    </location>
</feature>
<dbReference type="Proteomes" id="UP001151582">
    <property type="component" value="Unassembled WGS sequence"/>
</dbReference>
<proteinExistence type="predicted"/>
<evidence type="ECO:0000256" key="2">
    <source>
        <dbReference type="ARBA" id="ARBA00022692"/>
    </source>
</evidence>
<comment type="caution">
    <text evidence="7">The sequence shown here is derived from an EMBL/GenBank/DDBJ whole genome shotgun (WGS) entry which is preliminary data.</text>
</comment>
<sequence>MPLPKSTVFQIAVSIGGWYLFSSLLGILNKRLFGKSGYSFDYPLFVTTCHAALQWLVSAILVHWFGTYWMSSTLLEQFRQSQRRLSVTGDPANRSVGALSWKQWFQTIFPCGFGSGLEIAMGNGALVLITLSFYTMVKSSTPIWVLLFAFIFRLETLRWTLILQIFLICFGVFLTVVGETQFHLIGFLLVLGAAVVSGFRWSLTQILLQHKGLGLNHPILTMYRLAPVIFGSMLLLTLIVENPLMRASTSASTLPEFATHRHAMEVFGLVFLGGVLALLTIIFEYRLIQLTSTVTLSVFGIAKEILVIALSILIFGDEMTTTNVLGVVISIVGILYYNIEKWSTRSSHTKVVELPFTSPDTTPLPLSEVSFQRVPTSE</sequence>
<protein>
    <recommendedName>
        <fullName evidence="6">Sugar phosphate transporter domain-containing protein</fullName>
    </recommendedName>
</protein>
<feature type="transmembrane region" description="Helical" evidence="5">
    <location>
        <begin position="321"/>
        <end position="339"/>
    </location>
</feature>
<comment type="subcellular location">
    <subcellularLocation>
        <location evidence="1">Membrane</location>
        <topology evidence="1">Multi-pass membrane protein</topology>
    </subcellularLocation>
</comment>
<evidence type="ECO:0000259" key="6">
    <source>
        <dbReference type="Pfam" id="PF03151"/>
    </source>
</evidence>
<feature type="transmembrane region" description="Helical" evidence="5">
    <location>
        <begin position="40"/>
        <end position="65"/>
    </location>
</feature>
<dbReference type="GO" id="GO:0016020">
    <property type="term" value="C:membrane"/>
    <property type="evidence" value="ECO:0007669"/>
    <property type="project" value="UniProtKB-SubCell"/>
</dbReference>
<evidence type="ECO:0000313" key="8">
    <source>
        <dbReference type="Proteomes" id="UP001151582"/>
    </source>
</evidence>
<organism evidence="7 8">
    <name type="scientific">Dimargaris verticillata</name>
    <dbReference type="NCBI Taxonomy" id="2761393"/>
    <lineage>
        <taxon>Eukaryota</taxon>
        <taxon>Fungi</taxon>
        <taxon>Fungi incertae sedis</taxon>
        <taxon>Zoopagomycota</taxon>
        <taxon>Kickxellomycotina</taxon>
        <taxon>Dimargaritomycetes</taxon>
        <taxon>Dimargaritales</taxon>
        <taxon>Dimargaritaceae</taxon>
        <taxon>Dimargaris</taxon>
    </lineage>
</organism>
<feature type="transmembrane region" description="Helical" evidence="5">
    <location>
        <begin position="159"/>
        <end position="176"/>
    </location>
</feature>
<evidence type="ECO:0000256" key="1">
    <source>
        <dbReference type="ARBA" id="ARBA00004141"/>
    </source>
</evidence>
<dbReference type="InterPro" id="IPR050186">
    <property type="entry name" value="TPT_transporter"/>
</dbReference>
<accession>A0A9W8BBA4</accession>
<feature type="transmembrane region" description="Helical" evidence="5">
    <location>
        <begin position="294"/>
        <end position="315"/>
    </location>
</feature>
<dbReference type="Pfam" id="PF03151">
    <property type="entry name" value="TPT"/>
    <property type="match status" value="1"/>
</dbReference>
<dbReference type="SUPFAM" id="SSF103481">
    <property type="entry name" value="Multidrug resistance efflux transporter EmrE"/>
    <property type="match status" value="1"/>
</dbReference>
<feature type="transmembrane region" description="Helical" evidence="5">
    <location>
        <begin position="6"/>
        <end position="28"/>
    </location>
</feature>
<evidence type="ECO:0000256" key="3">
    <source>
        <dbReference type="ARBA" id="ARBA00022989"/>
    </source>
</evidence>
<dbReference type="InterPro" id="IPR004853">
    <property type="entry name" value="Sugar_P_trans_dom"/>
</dbReference>